<protein>
    <submittedName>
        <fullName evidence="1">Uncharacterized protein</fullName>
    </submittedName>
</protein>
<gene>
    <name evidence="1" type="ORF">P43SY_001021</name>
</gene>
<dbReference type="PANTHER" id="PTHR38899">
    <property type="entry name" value="DOMAIN OOKINETE PROTEIN, PUTATIVE-RELATED"/>
    <property type="match status" value="1"/>
</dbReference>
<comment type="caution">
    <text evidence="1">The sequence shown here is derived from an EMBL/GenBank/DDBJ whole genome shotgun (WGS) entry which is preliminary data.</text>
</comment>
<dbReference type="PANTHER" id="PTHR38899:SF1">
    <property type="entry name" value="PROTEIN KINASE"/>
    <property type="match status" value="1"/>
</dbReference>
<keyword evidence="2" id="KW-1185">Reference proteome</keyword>
<reference evidence="1" key="1">
    <citation type="submission" date="2021-12" db="EMBL/GenBank/DDBJ databases">
        <title>Prjna785345.</title>
        <authorList>
            <person name="Rujirawat T."/>
            <person name="Krajaejun T."/>
        </authorList>
    </citation>
    <scope>NUCLEOTIDE SEQUENCE</scope>
    <source>
        <strain evidence="1">Pi057C3</strain>
    </source>
</reference>
<dbReference type="Proteomes" id="UP001209570">
    <property type="component" value="Unassembled WGS sequence"/>
</dbReference>
<evidence type="ECO:0000313" key="2">
    <source>
        <dbReference type="Proteomes" id="UP001209570"/>
    </source>
</evidence>
<sequence>MSATAAFQPHASLYANAHAHAPARAASAAAAATATAAASACASTHAIVLNWEDVLAPTTLLGQRVGLESSRQALQLAHAMLQQDVYLQQALAGIEEQAVQLLTTAAAIGPVLVVTDKSLKYMELTCAVFFPRLAAFLLQANMSSKMSLLSPALHRIQVVAAPRRFASAAERASWRASLVHNVCADLTARCSASASMSPPAFGVVAVSAADADAVTCVGVMQRCSPLALPKCVQVADPMSLSLEAFFAQLQTLQRYVCTAAAHAGAFSMHL</sequence>
<dbReference type="AlphaFoldDB" id="A0AAD5LV74"/>
<dbReference type="EMBL" id="JAKCXM010000403">
    <property type="protein sequence ID" value="KAJ0394538.1"/>
    <property type="molecule type" value="Genomic_DNA"/>
</dbReference>
<accession>A0AAD5LV74</accession>
<evidence type="ECO:0000313" key="1">
    <source>
        <dbReference type="EMBL" id="KAJ0394538.1"/>
    </source>
</evidence>
<name>A0AAD5LV74_PYTIN</name>
<organism evidence="1 2">
    <name type="scientific">Pythium insidiosum</name>
    <name type="common">Pythiosis disease agent</name>
    <dbReference type="NCBI Taxonomy" id="114742"/>
    <lineage>
        <taxon>Eukaryota</taxon>
        <taxon>Sar</taxon>
        <taxon>Stramenopiles</taxon>
        <taxon>Oomycota</taxon>
        <taxon>Peronosporomycetes</taxon>
        <taxon>Pythiales</taxon>
        <taxon>Pythiaceae</taxon>
        <taxon>Pythium</taxon>
    </lineage>
</organism>
<proteinExistence type="predicted"/>